<evidence type="ECO:0000256" key="5">
    <source>
        <dbReference type="SAM" id="MobiDB-lite"/>
    </source>
</evidence>
<feature type="signal peptide" evidence="7">
    <location>
        <begin position="1"/>
        <end position="29"/>
    </location>
</feature>
<keyword evidence="6" id="KW-1133">Transmembrane helix</keyword>
<dbReference type="RefSeq" id="WP_097075716.1">
    <property type="nucleotide sequence ID" value="NZ_OBMR01000003.1"/>
</dbReference>
<keyword evidence="3 7" id="KW-0732">Signal</keyword>
<evidence type="ECO:0000313" key="12">
    <source>
        <dbReference type="Proteomes" id="UP000219563"/>
    </source>
</evidence>
<dbReference type="Gene3D" id="2.60.40.10">
    <property type="entry name" value="Immunoglobulins"/>
    <property type="match status" value="2"/>
</dbReference>
<feature type="compositionally biased region" description="Polar residues" evidence="5">
    <location>
        <begin position="56"/>
        <end position="86"/>
    </location>
</feature>
<dbReference type="SUPFAM" id="SSF53300">
    <property type="entry name" value="vWA-like"/>
    <property type="match status" value="1"/>
</dbReference>
<dbReference type="PROSITE" id="PS51820">
    <property type="entry name" value="PA14"/>
    <property type="match status" value="1"/>
</dbReference>
<evidence type="ECO:0000256" key="2">
    <source>
        <dbReference type="ARBA" id="ARBA00022525"/>
    </source>
</evidence>
<evidence type="ECO:0000259" key="8">
    <source>
        <dbReference type="PROSITE" id="PS50234"/>
    </source>
</evidence>
<keyword evidence="1" id="KW-0134">Cell wall</keyword>
<accession>A0A285RVX7</accession>
<reference evidence="11 12" key="1">
    <citation type="submission" date="2017-08" db="EMBL/GenBank/DDBJ databases">
        <authorList>
            <person name="de Groot N.N."/>
        </authorList>
    </citation>
    <scope>NUCLEOTIDE SEQUENCE [LARGE SCALE GENOMIC DNA]</scope>
    <source>
        <strain evidence="11 12">DSM 9787</strain>
    </source>
</reference>
<evidence type="ECO:0000256" key="3">
    <source>
        <dbReference type="ARBA" id="ARBA00022729"/>
    </source>
</evidence>
<keyword evidence="6" id="KW-0472">Membrane</keyword>
<feature type="domain" description="PA14" evidence="10">
    <location>
        <begin position="565"/>
        <end position="746"/>
    </location>
</feature>
<protein>
    <submittedName>
        <fullName evidence="11">LPXTG-motif cell wall anchor domain-containing protein/fibro-slime domain-containing protein</fullName>
    </submittedName>
</protein>
<dbReference type="EMBL" id="OBMR01000003">
    <property type="protein sequence ID" value="SOB96407.1"/>
    <property type="molecule type" value="Genomic_DNA"/>
</dbReference>
<dbReference type="Pfam" id="PF17802">
    <property type="entry name" value="SpaA"/>
    <property type="match status" value="2"/>
</dbReference>
<dbReference type="PROSITE" id="PS50234">
    <property type="entry name" value="VWFA"/>
    <property type="match status" value="1"/>
</dbReference>
<dbReference type="InterPro" id="IPR013783">
    <property type="entry name" value="Ig-like_fold"/>
</dbReference>
<dbReference type="Proteomes" id="UP000219563">
    <property type="component" value="Unassembled WGS sequence"/>
</dbReference>
<dbReference type="CDD" id="cd00198">
    <property type="entry name" value="vWFA"/>
    <property type="match status" value="1"/>
</dbReference>
<proteinExistence type="predicted"/>
<keyword evidence="2" id="KW-0964">Secreted</keyword>
<evidence type="ECO:0000256" key="1">
    <source>
        <dbReference type="ARBA" id="ARBA00022512"/>
    </source>
</evidence>
<dbReference type="PROSITE" id="PS50847">
    <property type="entry name" value="GRAM_POS_ANCHORING"/>
    <property type="match status" value="1"/>
</dbReference>
<keyword evidence="6" id="KW-0812">Transmembrane</keyword>
<feature type="compositionally biased region" description="Basic and acidic residues" evidence="5">
    <location>
        <begin position="140"/>
        <end position="149"/>
    </location>
</feature>
<sequence length="1746" mass="191638">MKKNRLLNRTLSFGLALALFLSSPASVYAEEINNASVEIMSENTLEDNAAAGGESADNTATDSSATQKSESGNASSEASQTGSDGSASEDDSKNNEQVNNKSTETPSQETVADESTTTDETVSEDNNAETEEVVEEETDEEKKESKNKADTFHATVDGFEITADVPECAFDSNDIKFEAEAYELSDSEKKAVDEAVIEGENGKKVLDYYSFDLRFIVDGVETNPNDGYSINVSISLVNNIQNASVVHFDEQQNDVKEVSSTINNTNNESSEIVFDAESFSVYTVAATGSGNYLGYICWGDSIKAAVKAYDENGNAINTESKFECVTLDSTKSDTGNLSGNSNGTDKDYFEEIVPEIAGYTYSGTYDYNPIENENAINIWNISSNTTENSANWWYVVNANTKSWQNFNTNGNNNYYIEIYVIYTAKTTESDITYFKGNLFDYEKDYVNNETMKQDKTNGALVFHECGGNVNGEAANYYKKRWNLCNTIGNSDGTATAYQGTVNKYMQNNLPVYKYAFADIFNPDSPLFTEATGRDTETKTDDTVVYKDVLIPFYQEDGYYVFDTTTDDANNQRNYYTYNSSSNKLERSKVYNQNNGFWPFGTDDYYFGMSFQVNFNINEDGLTDDDTKHTKFEFAGDDDVLVFIDGKLALDMGGVHETVKGDIDFATGECKVTYAYNSDKSINREVETRALYTDVLEYSSKEAGRAALSKGAHTLTVFYLERGAGQSNCKIKFNFVNTDIAAPVDVYFNKVDEVNNPLAGAEFALYPVSDENCTGDALYKATSGTDGKVLFKDVEAGTYYLKETKAPVIGEGETQIAYALTNVIYKVTVTAGKSEVVNGQPVVKEAGSFKIVAVGDEKETPVTTIVNKQMSSKTVVDYSKTAKVNNWDNRIYDITLTANAQGIKYVPTIETIPAPVDVMLVVDATYSMYFPGDLTTYTRGTSRLDTSVTKNSGKRYYFEGAPDSYTVYEVFYDNGWKYVDSSSAQGMNNYGGTGDIASLTESVVLKIGNNSVKVYDHDNKEVSSVNEDGTHYYYYDYTNNKIYEIYYKSGQWLRKRTDKTKWNALNGEFQYTYKYGDKEITQFFTSPSNGKETRLSSLQDQIGDFIDTLAEINPSNRIGIVYFNSGSGKLADLTTLNAEGAAKIKNIITGSRSNSNSLASKIGSGTDQSLGLGAAVSLFDDESNRMKYTFLISDGCPTTSKDGVISSLRQSVNTLNSKSVTCLSLGIDVHSNSNKTSTADQVLKAAASRSDLYYTSTSEELYKQFKLVTEEITKYKAVTVYKSGTIVDYIDDRFSLVGNPSDYGGAAITDASGNVIGIKWTVEEIKNWEKTIRVQAKSDFMGGNVITTNTPDSGVIVDDTFYQFKEPTVNVKLLDLSIEGNETTLLKDDTYSPVAAVNELLSTLTTSDGNKIARIVDDKVSASALLDGEPVRIPYTYGSKNDYVGDIEVSLDKANNAVDAVEKEGLVVASVLGDDSYSYILHISYIAKEYGDRCSEVVKGNVTTPDSDDVSTGYYLKSVADTNIDNAIKRNGKASYDINVVDAAILVDKIGSIGSTTGLFGAQYKVSTTSDFKDSFRNATTAGDNETYKSMVIDGLGIGTFYIKEVKAPNGYSLSDEIFTLTIANTGKASEYKMTITSSNGRSFTDEISKVFSVLADNATDSGYFFNEEVKAIQRNSTCYLLNETKDDYTVVVGTEVAKIAFSAVDPVLYTLPETGGSGVYVYTIGGILLMIAGALLLYKNKNNKSK</sequence>
<evidence type="ECO:0000259" key="9">
    <source>
        <dbReference type="PROSITE" id="PS50847"/>
    </source>
</evidence>
<feature type="compositionally biased region" description="Acidic residues" evidence="5">
    <location>
        <begin position="121"/>
        <end position="139"/>
    </location>
</feature>
<name>A0A285RVX7_9FIRM</name>
<feature type="region of interest" description="Disordered" evidence="5">
    <location>
        <begin position="45"/>
        <end position="149"/>
    </location>
</feature>
<dbReference type="InterPro" id="IPR037524">
    <property type="entry name" value="PA14/GLEYA"/>
</dbReference>
<dbReference type="InterPro" id="IPR019931">
    <property type="entry name" value="LPXTG_anchor"/>
</dbReference>
<evidence type="ECO:0000256" key="7">
    <source>
        <dbReference type="SAM" id="SignalP"/>
    </source>
</evidence>
<evidence type="ECO:0000313" key="11">
    <source>
        <dbReference type="EMBL" id="SOB96407.1"/>
    </source>
</evidence>
<dbReference type="Gene3D" id="3.40.50.410">
    <property type="entry name" value="von Willebrand factor, type A domain"/>
    <property type="match status" value="1"/>
</dbReference>
<dbReference type="InterPro" id="IPR041033">
    <property type="entry name" value="SpaA_PFL_dom_1"/>
</dbReference>
<evidence type="ECO:0000259" key="10">
    <source>
        <dbReference type="PROSITE" id="PS51820"/>
    </source>
</evidence>
<keyword evidence="4" id="KW-0572">Peptidoglycan-anchor</keyword>
<feature type="transmembrane region" description="Helical" evidence="6">
    <location>
        <begin position="1719"/>
        <end position="1738"/>
    </location>
</feature>
<feature type="compositionally biased region" description="Low complexity" evidence="5">
    <location>
        <begin position="109"/>
        <end position="120"/>
    </location>
</feature>
<evidence type="ECO:0000256" key="4">
    <source>
        <dbReference type="ARBA" id="ARBA00023088"/>
    </source>
</evidence>
<feature type="domain" description="Gram-positive cocci surface proteins LPxTG" evidence="9">
    <location>
        <begin position="1711"/>
        <end position="1746"/>
    </location>
</feature>
<dbReference type="SUPFAM" id="SSF49478">
    <property type="entry name" value="Cna protein B-type domain"/>
    <property type="match status" value="1"/>
</dbReference>
<feature type="domain" description="VWFA" evidence="8">
    <location>
        <begin position="1078"/>
        <end position="1271"/>
    </location>
</feature>
<dbReference type="InterPro" id="IPR002035">
    <property type="entry name" value="VWF_A"/>
</dbReference>
<feature type="compositionally biased region" description="Polar residues" evidence="5">
    <location>
        <begin position="95"/>
        <end position="108"/>
    </location>
</feature>
<gene>
    <name evidence="11" type="ORF">SAMN02910411_1063</name>
</gene>
<dbReference type="Pfam" id="PF00746">
    <property type="entry name" value="Gram_pos_anchor"/>
    <property type="match status" value="1"/>
</dbReference>
<dbReference type="InterPro" id="IPR036465">
    <property type="entry name" value="vWFA_dom_sf"/>
</dbReference>
<evidence type="ECO:0000256" key="6">
    <source>
        <dbReference type="SAM" id="Phobius"/>
    </source>
</evidence>
<feature type="chain" id="PRO_5012538223" evidence="7">
    <location>
        <begin position="30"/>
        <end position="1746"/>
    </location>
</feature>
<organism evidence="11 12">
    <name type="scientific">Pseudobutyrivibrio ruminis DSM 9787</name>
    <dbReference type="NCBI Taxonomy" id="1123011"/>
    <lineage>
        <taxon>Bacteria</taxon>
        <taxon>Bacillati</taxon>
        <taxon>Bacillota</taxon>
        <taxon>Clostridia</taxon>
        <taxon>Lachnospirales</taxon>
        <taxon>Lachnospiraceae</taxon>
        <taxon>Pseudobutyrivibrio</taxon>
    </lineage>
</organism>
<dbReference type="NCBIfam" id="TIGR01167">
    <property type="entry name" value="LPXTG_anchor"/>
    <property type="match status" value="1"/>
</dbReference>